<feature type="domain" description="Response regulatory" evidence="13">
    <location>
        <begin position="6"/>
        <end position="122"/>
    </location>
</feature>
<feature type="modified residue" description="4-aspartylphosphate" evidence="11">
    <location>
        <position position="444"/>
    </location>
</feature>
<dbReference type="InterPro" id="IPR005467">
    <property type="entry name" value="His_kinase_dom"/>
</dbReference>
<dbReference type="Pfam" id="PF00072">
    <property type="entry name" value="Response_reg"/>
    <property type="match status" value="2"/>
</dbReference>
<dbReference type="InterPro" id="IPR011006">
    <property type="entry name" value="CheY-like_superfamily"/>
</dbReference>
<organism evidence="14 15">
    <name type="scientific">Candidatus Electrothrix marina</name>
    <dbReference type="NCBI Taxonomy" id="1859130"/>
    <lineage>
        <taxon>Bacteria</taxon>
        <taxon>Pseudomonadati</taxon>
        <taxon>Thermodesulfobacteriota</taxon>
        <taxon>Desulfobulbia</taxon>
        <taxon>Desulfobulbales</taxon>
        <taxon>Desulfobulbaceae</taxon>
        <taxon>Candidatus Electrothrix</taxon>
    </lineage>
</organism>
<dbReference type="CDD" id="cd17546">
    <property type="entry name" value="REC_hyHK_CKI1_RcsC-like"/>
    <property type="match status" value="1"/>
</dbReference>
<reference evidence="14 15" key="1">
    <citation type="submission" date="2017-01" db="EMBL/GenBank/DDBJ databases">
        <title>The cable genome- insights into the physiology and evolution of filamentous bacteria capable of sulfide oxidation via long distance electron transfer.</title>
        <authorList>
            <person name="Schreiber L."/>
            <person name="Bjerg J.T."/>
            <person name="Boggild A."/>
            <person name="Van De Vossenberg J."/>
            <person name="Meysman F."/>
            <person name="Nielsen L.P."/>
            <person name="Schramm A."/>
            <person name="Kjeldsen K.U."/>
        </authorList>
    </citation>
    <scope>NUCLEOTIDE SEQUENCE [LARGE SCALE GENOMIC DNA]</scope>
    <source>
        <strain evidence="14">A5</strain>
    </source>
</reference>
<evidence type="ECO:0000256" key="6">
    <source>
        <dbReference type="ARBA" id="ARBA00022777"/>
    </source>
</evidence>
<dbReference type="SMART" id="SM00387">
    <property type="entry name" value="HATPase_c"/>
    <property type="match status" value="1"/>
</dbReference>
<evidence type="ECO:0000256" key="5">
    <source>
        <dbReference type="ARBA" id="ARBA00022741"/>
    </source>
</evidence>
<evidence type="ECO:0000259" key="13">
    <source>
        <dbReference type="PROSITE" id="PS50110"/>
    </source>
</evidence>
<keyword evidence="6 14" id="KW-0418">Kinase</keyword>
<comment type="caution">
    <text evidence="14">The sequence shown here is derived from an EMBL/GenBank/DDBJ whole genome shotgun (WGS) entry which is preliminary data.</text>
</comment>
<evidence type="ECO:0000256" key="1">
    <source>
        <dbReference type="ARBA" id="ARBA00000085"/>
    </source>
</evidence>
<comment type="subunit">
    <text evidence="9">At low DSF concentrations, interacts with RpfF.</text>
</comment>
<feature type="domain" description="Histidine kinase" evidence="12">
    <location>
        <begin position="151"/>
        <end position="372"/>
    </location>
</feature>
<evidence type="ECO:0000313" key="15">
    <source>
        <dbReference type="Proteomes" id="UP000288892"/>
    </source>
</evidence>
<dbReference type="InterPro" id="IPR003661">
    <property type="entry name" value="HisK_dim/P_dom"/>
</dbReference>
<dbReference type="EC" id="2.7.13.3" evidence="2"/>
<protein>
    <recommendedName>
        <fullName evidence="10">Sensory/regulatory protein RpfC</fullName>
        <ecNumber evidence="2">2.7.13.3</ecNumber>
    </recommendedName>
</protein>
<dbReference type="CDD" id="cd16922">
    <property type="entry name" value="HATPase_EvgS-ArcB-TorS-like"/>
    <property type="match status" value="1"/>
</dbReference>
<feature type="modified residue" description="4-aspartylphosphate" evidence="11">
    <location>
        <position position="55"/>
    </location>
</feature>
<dbReference type="Gene3D" id="3.30.565.10">
    <property type="entry name" value="Histidine kinase-like ATPase, C-terminal domain"/>
    <property type="match status" value="1"/>
</dbReference>
<dbReference type="PRINTS" id="PR00344">
    <property type="entry name" value="BCTRLSENSOR"/>
</dbReference>
<dbReference type="PROSITE" id="PS50109">
    <property type="entry name" value="HIS_KIN"/>
    <property type="match status" value="1"/>
</dbReference>
<dbReference type="Proteomes" id="UP000288892">
    <property type="component" value="Unassembled WGS sequence"/>
</dbReference>
<dbReference type="InterPro" id="IPR001789">
    <property type="entry name" value="Sig_transdc_resp-reg_receiver"/>
</dbReference>
<dbReference type="InterPro" id="IPR004358">
    <property type="entry name" value="Sig_transdc_His_kin-like_C"/>
</dbReference>
<dbReference type="Gene3D" id="3.40.50.2300">
    <property type="match status" value="2"/>
</dbReference>
<dbReference type="SUPFAM" id="SSF52172">
    <property type="entry name" value="CheY-like"/>
    <property type="match status" value="2"/>
</dbReference>
<dbReference type="InterPro" id="IPR036097">
    <property type="entry name" value="HisK_dim/P_sf"/>
</dbReference>
<evidence type="ECO:0000256" key="7">
    <source>
        <dbReference type="ARBA" id="ARBA00022840"/>
    </source>
</evidence>
<keyword evidence="15" id="KW-1185">Reference proteome</keyword>
<keyword evidence="3 11" id="KW-0597">Phosphoprotein</keyword>
<proteinExistence type="predicted"/>
<dbReference type="PANTHER" id="PTHR45339">
    <property type="entry name" value="HYBRID SIGNAL TRANSDUCTION HISTIDINE KINASE J"/>
    <property type="match status" value="1"/>
</dbReference>
<dbReference type="InterPro" id="IPR003594">
    <property type="entry name" value="HATPase_dom"/>
</dbReference>
<evidence type="ECO:0000256" key="11">
    <source>
        <dbReference type="PROSITE-ProRule" id="PRU00169"/>
    </source>
</evidence>
<dbReference type="FunFam" id="3.30.565.10:FF:000010">
    <property type="entry name" value="Sensor histidine kinase RcsC"/>
    <property type="match status" value="1"/>
</dbReference>
<comment type="catalytic activity">
    <reaction evidence="1">
        <text>ATP + protein L-histidine = ADP + protein N-phospho-L-histidine.</text>
        <dbReference type="EC" id="2.7.13.3"/>
    </reaction>
</comment>
<keyword evidence="4" id="KW-0808">Transferase</keyword>
<keyword evidence="8" id="KW-0902">Two-component regulatory system</keyword>
<dbReference type="SMART" id="SM00448">
    <property type="entry name" value="REC"/>
    <property type="match status" value="2"/>
</dbReference>
<dbReference type="PANTHER" id="PTHR45339:SF1">
    <property type="entry name" value="HYBRID SIGNAL TRANSDUCTION HISTIDINE KINASE J"/>
    <property type="match status" value="1"/>
</dbReference>
<dbReference type="GO" id="GO:0005524">
    <property type="term" value="F:ATP binding"/>
    <property type="evidence" value="ECO:0007669"/>
    <property type="project" value="UniProtKB-KW"/>
</dbReference>
<evidence type="ECO:0000256" key="4">
    <source>
        <dbReference type="ARBA" id="ARBA00022679"/>
    </source>
</evidence>
<evidence type="ECO:0000256" key="2">
    <source>
        <dbReference type="ARBA" id="ARBA00012438"/>
    </source>
</evidence>
<dbReference type="Pfam" id="PF02518">
    <property type="entry name" value="HATPase_c"/>
    <property type="match status" value="1"/>
</dbReference>
<evidence type="ECO:0000259" key="12">
    <source>
        <dbReference type="PROSITE" id="PS50109"/>
    </source>
</evidence>
<sequence length="539" mass="60093">MSEKHTLLIIDDIVDNLMLLGEAMSSVYKIKVATGGVQGLELAVQKPKPDLILLDIMMPGIDGYEVCRRLKADTRTRHIPVIFLSALDKESDELQGLDAGAVDFITKPFKLEVVRARINTQLELLRMRQQLQTARLKAEAASQSKSVFLANMSHEIRTPMSAIMGMTDLALEKASDPRQRNYLETVKLSADSLLALINDILDFSKIEAGQMELDEHPFLLVEAIEAAMRTVSILSKEKGLEITLEIAPDVPVAVAGDSLRFRQIILNLLSNAIKFSKKGVIRIKVALEHAELEKITLRVSVTDQGVGIKKDKISSIFSAFSQADSSVSRKFGGTGLGLAICRQLCELMDGTISAESEYGKGSTFSFTVIFSETSQEKIIRKERTDSEIMKIRPVRVLLVEDNAANRFLIRVVLEKFKHEVIEAVDGIEALHIMLNDQFDLILSDVQMPKLDGYRLTKIIRACEEGKELDPDLADKLDSDLISKLRRQLHGKHRLVISMTANAMSGDKEKCFTAGMDDYLTKPLNQEELAVTLNRWLPTE</sequence>
<dbReference type="Pfam" id="PF00512">
    <property type="entry name" value="HisKA"/>
    <property type="match status" value="1"/>
</dbReference>
<feature type="domain" description="Response regulatory" evidence="13">
    <location>
        <begin position="395"/>
        <end position="536"/>
    </location>
</feature>
<dbReference type="SMART" id="SM00388">
    <property type="entry name" value="HisKA"/>
    <property type="match status" value="1"/>
</dbReference>
<dbReference type="FunFam" id="1.10.287.130:FF:000002">
    <property type="entry name" value="Two-component osmosensing histidine kinase"/>
    <property type="match status" value="1"/>
</dbReference>
<dbReference type="Gene3D" id="1.10.287.130">
    <property type="match status" value="1"/>
</dbReference>
<dbReference type="AlphaFoldDB" id="A0A444JEN1"/>
<dbReference type="GO" id="GO:0000155">
    <property type="term" value="F:phosphorelay sensor kinase activity"/>
    <property type="evidence" value="ECO:0007669"/>
    <property type="project" value="InterPro"/>
</dbReference>
<keyword evidence="7" id="KW-0067">ATP-binding</keyword>
<dbReference type="CDD" id="cd19920">
    <property type="entry name" value="REC_PA4781-like"/>
    <property type="match status" value="1"/>
</dbReference>
<dbReference type="EMBL" id="MTKS01000118">
    <property type="protein sequence ID" value="RWX51544.1"/>
    <property type="molecule type" value="Genomic_DNA"/>
</dbReference>
<dbReference type="SUPFAM" id="SSF55874">
    <property type="entry name" value="ATPase domain of HSP90 chaperone/DNA topoisomerase II/histidine kinase"/>
    <property type="match status" value="1"/>
</dbReference>
<keyword evidence="5" id="KW-0547">Nucleotide-binding</keyword>
<dbReference type="PROSITE" id="PS50110">
    <property type="entry name" value="RESPONSE_REGULATORY"/>
    <property type="match status" value="2"/>
</dbReference>
<gene>
    <name evidence="14" type="ORF">VU01_11182</name>
</gene>
<evidence type="ECO:0000313" key="14">
    <source>
        <dbReference type="EMBL" id="RWX51544.1"/>
    </source>
</evidence>
<name>A0A444JEN1_9BACT</name>
<dbReference type="SUPFAM" id="SSF47384">
    <property type="entry name" value="Homodimeric domain of signal transducing histidine kinase"/>
    <property type="match status" value="1"/>
</dbReference>
<evidence type="ECO:0000256" key="10">
    <source>
        <dbReference type="ARBA" id="ARBA00068150"/>
    </source>
</evidence>
<evidence type="ECO:0000256" key="9">
    <source>
        <dbReference type="ARBA" id="ARBA00064003"/>
    </source>
</evidence>
<evidence type="ECO:0000256" key="3">
    <source>
        <dbReference type="ARBA" id="ARBA00022553"/>
    </source>
</evidence>
<dbReference type="InterPro" id="IPR036890">
    <property type="entry name" value="HATPase_C_sf"/>
</dbReference>
<accession>A0A444JEN1</accession>
<evidence type="ECO:0000256" key="8">
    <source>
        <dbReference type="ARBA" id="ARBA00023012"/>
    </source>
</evidence>
<dbReference type="CDD" id="cd00082">
    <property type="entry name" value="HisKA"/>
    <property type="match status" value="1"/>
</dbReference>